<protein>
    <recommendedName>
        <fullName evidence="2">Immunoglobulin I-set domain-containing protein</fullName>
    </recommendedName>
</protein>
<dbReference type="InterPro" id="IPR013098">
    <property type="entry name" value="Ig_I-set"/>
</dbReference>
<dbReference type="InterPro" id="IPR036179">
    <property type="entry name" value="Ig-like_dom_sf"/>
</dbReference>
<sequence>MVCLSADQLFPLTAGGLQISCFHSQQGVCRSAVSTHSRGVPTNMSTQAPTFLQPLQSVVALEGSAATFEAQISFSDGRAVLRIPAVTAAHSGRFSVRATNGAGQATSTAELLVTASRNILRHWRIDKHMKERVNEERVNEERVDEERVNEERVDEERVDEERVNEERVDEERVDEERVDEERVNEERVDEERVMRNGLMRNGLMRNG</sequence>
<evidence type="ECO:0000313" key="4">
    <source>
        <dbReference type="Proteomes" id="UP000518266"/>
    </source>
</evidence>
<dbReference type="Gene3D" id="2.60.40.10">
    <property type="entry name" value="Immunoglobulins"/>
    <property type="match status" value="1"/>
</dbReference>
<feature type="compositionally biased region" description="Basic and acidic residues" evidence="1">
    <location>
        <begin position="141"/>
        <end position="170"/>
    </location>
</feature>
<evidence type="ECO:0000313" key="3">
    <source>
        <dbReference type="EMBL" id="KAF3843807.1"/>
    </source>
</evidence>
<reference evidence="3 4" key="1">
    <citation type="submission" date="2020-03" db="EMBL/GenBank/DDBJ databases">
        <title>Dissostichus mawsoni Genome sequencing and assembly.</title>
        <authorList>
            <person name="Park H."/>
        </authorList>
    </citation>
    <scope>NUCLEOTIDE SEQUENCE [LARGE SCALE GENOMIC DNA]</scope>
    <source>
        <strain evidence="3">DM0001</strain>
        <tissue evidence="3">Muscle</tissue>
    </source>
</reference>
<comment type="caution">
    <text evidence="3">The sequence shown here is derived from an EMBL/GenBank/DDBJ whole genome shotgun (WGS) entry which is preliminary data.</text>
</comment>
<dbReference type="SUPFAM" id="SSF48726">
    <property type="entry name" value="Immunoglobulin"/>
    <property type="match status" value="1"/>
</dbReference>
<dbReference type="AlphaFoldDB" id="A0A7J5Y578"/>
<organism evidence="3 4">
    <name type="scientific">Dissostichus mawsoni</name>
    <name type="common">Antarctic cod</name>
    <dbReference type="NCBI Taxonomy" id="36200"/>
    <lineage>
        <taxon>Eukaryota</taxon>
        <taxon>Metazoa</taxon>
        <taxon>Chordata</taxon>
        <taxon>Craniata</taxon>
        <taxon>Vertebrata</taxon>
        <taxon>Euteleostomi</taxon>
        <taxon>Actinopterygii</taxon>
        <taxon>Neopterygii</taxon>
        <taxon>Teleostei</taxon>
        <taxon>Neoteleostei</taxon>
        <taxon>Acanthomorphata</taxon>
        <taxon>Eupercaria</taxon>
        <taxon>Perciformes</taxon>
        <taxon>Notothenioidei</taxon>
        <taxon>Nototheniidae</taxon>
        <taxon>Dissostichus</taxon>
    </lineage>
</organism>
<dbReference type="InterPro" id="IPR013783">
    <property type="entry name" value="Ig-like_fold"/>
</dbReference>
<keyword evidence="4" id="KW-1185">Reference proteome</keyword>
<dbReference type="OrthoDB" id="5969272at2759"/>
<dbReference type="EMBL" id="JAAKFY010000018">
    <property type="protein sequence ID" value="KAF3843807.1"/>
    <property type="molecule type" value="Genomic_DNA"/>
</dbReference>
<name>A0A7J5Y578_DISMA</name>
<feature type="region of interest" description="Disordered" evidence="1">
    <location>
        <begin position="141"/>
        <end position="187"/>
    </location>
</feature>
<dbReference type="Pfam" id="PF07679">
    <property type="entry name" value="I-set"/>
    <property type="match status" value="1"/>
</dbReference>
<feature type="domain" description="Immunoglobulin I-set" evidence="2">
    <location>
        <begin position="71"/>
        <end position="113"/>
    </location>
</feature>
<dbReference type="Proteomes" id="UP000518266">
    <property type="component" value="Unassembled WGS sequence"/>
</dbReference>
<accession>A0A7J5Y578</accession>
<evidence type="ECO:0000256" key="1">
    <source>
        <dbReference type="SAM" id="MobiDB-lite"/>
    </source>
</evidence>
<proteinExistence type="predicted"/>
<evidence type="ECO:0000259" key="2">
    <source>
        <dbReference type="Pfam" id="PF07679"/>
    </source>
</evidence>
<gene>
    <name evidence="3" type="ORF">F7725_002656</name>
</gene>